<protein>
    <recommendedName>
        <fullName evidence="4">Transmembrane protein (PGPGW)</fullName>
    </recommendedName>
</protein>
<accession>J5KFJ1</accession>
<evidence type="ECO:0000313" key="2">
    <source>
        <dbReference type="EMBL" id="EJP73388.1"/>
    </source>
</evidence>
<keyword evidence="1" id="KW-0812">Transmembrane</keyword>
<evidence type="ECO:0000313" key="3">
    <source>
        <dbReference type="Proteomes" id="UP000010116"/>
    </source>
</evidence>
<feature type="transmembrane region" description="Helical" evidence="1">
    <location>
        <begin position="83"/>
        <end position="102"/>
    </location>
</feature>
<evidence type="ECO:0008006" key="4">
    <source>
        <dbReference type="Google" id="ProtNLM"/>
    </source>
</evidence>
<keyword evidence="1" id="KW-0472">Membrane</keyword>
<dbReference type="Proteomes" id="UP000010116">
    <property type="component" value="Unassembled WGS sequence"/>
</dbReference>
<name>J5KFJ1_9GAMM</name>
<organism evidence="2 3">
    <name type="scientific">SAR86 cluster bacterium SAR86B</name>
    <dbReference type="NCBI Taxonomy" id="1123867"/>
    <lineage>
        <taxon>Bacteria</taxon>
        <taxon>Pseudomonadati</taxon>
        <taxon>Pseudomonadota</taxon>
        <taxon>Gammaproteobacteria</taxon>
        <taxon>SAR86 cluster</taxon>
    </lineage>
</organism>
<proteinExistence type="predicted"/>
<dbReference type="EMBL" id="JH611165">
    <property type="protein sequence ID" value="EJP73388.1"/>
    <property type="molecule type" value="Genomic_DNA"/>
</dbReference>
<dbReference type="AlphaFoldDB" id="J5KFJ1"/>
<dbReference type="HOGENOM" id="CLU_137192_0_0_6"/>
<evidence type="ECO:0000256" key="1">
    <source>
        <dbReference type="SAM" id="Phobius"/>
    </source>
</evidence>
<feature type="transmembrane region" description="Helical" evidence="1">
    <location>
        <begin position="12"/>
        <end position="38"/>
    </location>
</feature>
<reference evidence="2 3" key="1">
    <citation type="journal article" date="2012" name="ISME J.">
        <title>Genomic insights to SAR86, an abundant and uncultivated marine bacterial lineage.</title>
        <authorList>
            <person name="Dupont C.L."/>
            <person name="Rusch D.B."/>
            <person name="Yooseph S."/>
            <person name="Lombardo M.J."/>
            <person name="Richter R.A."/>
            <person name="Valas R."/>
            <person name="Novotny M."/>
            <person name="Yee-Greenbaum J."/>
            <person name="Selengut J.D."/>
            <person name="Haft D.H."/>
            <person name="Halpern A.L."/>
            <person name="Lasken R.S."/>
            <person name="Nealson K."/>
            <person name="Friedman R."/>
            <person name="Venter J.C."/>
        </authorList>
    </citation>
    <scope>NUCLEOTIDE SEQUENCE [LARGE SCALE GENOMIC DNA]</scope>
</reference>
<sequence length="137" mass="15780">MIEFLGQNLNSILSWLAISSLFIFFFSIFIINFVIKMIPVDYFDSSKRGLSPFKTSNPIIWLILFITKNVMGYLLIIGGILMLVLPGQGLLTILLGLIFSDYPGKYKLEKKLITIKPIYRYINWVRKKSDIEPIKLA</sequence>
<keyword evidence="1" id="KW-1133">Transmembrane helix</keyword>
<gene>
    <name evidence="2" type="ORF">NT02SARS_0101</name>
</gene>